<protein>
    <submittedName>
        <fullName evidence="1">Uncharacterized protein</fullName>
    </submittedName>
</protein>
<proteinExistence type="predicted"/>
<gene>
    <name evidence="1" type="ORF">CH367_02840</name>
</gene>
<name>A0ABX4NQR4_9LEPT</name>
<evidence type="ECO:0000313" key="2">
    <source>
        <dbReference type="Proteomes" id="UP000231879"/>
    </source>
</evidence>
<accession>A0ABX4NQR4</accession>
<dbReference type="EMBL" id="NPDS01000001">
    <property type="protein sequence ID" value="PJZ58987.1"/>
    <property type="molecule type" value="Genomic_DNA"/>
</dbReference>
<sequence>MVKICFPISGIPYALPSFPRRPSRKTKKWEEIGALYYNLTIRLRIRAVSFSLKFLFYIP</sequence>
<evidence type="ECO:0000313" key="1">
    <source>
        <dbReference type="EMBL" id="PJZ58987.1"/>
    </source>
</evidence>
<organism evidence="1 2">
    <name type="scientific">Leptospira barantonii</name>
    <dbReference type="NCBI Taxonomy" id="2023184"/>
    <lineage>
        <taxon>Bacteria</taxon>
        <taxon>Pseudomonadati</taxon>
        <taxon>Spirochaetota</taxon>
        <taxon>Spirochaetia</taxon>
        <taxon>Leptospirales</taxon>
        <taxon>Leptospiraceae</taxon>
        <taxon>Leptospira</taxon>
    </lineage>
</organism>
<reference evidence="1 2" key="1">
    <citation type="submission" date="2017-07" db="EMBL/GenBank/DDBJ databases">
        <title>Leptospira spp. isolated from tropical soils.</title>
        <authorList>
            <person name="Thibeaux R."/>
            <person name="Iraola G."/>
            <person name="Ferres I."/>
            <person name="Bierque E."/>
            <person name="Girault D."/>
            <person name="Soupe-Gilbert M.-E."/>
            <person name="Picardeau M."/>
            <person name="Goarant C."/>
        </authorList>
    </citation>
    <scope>NUCLEOTIDE SEQUENCE [LARGE SCALE GENOMIC DNA]</scope>
    <source>
        <strain evidence="1 2">FH4-C-A1</strain>
    </source>
</reference>
<comment type="caution">
    <text evidence="1">The sequence shown here is derived from an EMBL/GenBank/DDBJ whole genome shotgun (WGS) entry which is preliminary data.</text>
</comment>
<keyword evidence="2" id="KW-1185">Reference proteome</keyword>
<dbReference type="Proteomes" id="UP000231879">
    <property type="component" value="Unassembled WGS sequence"/>
</dbReference>